<feature type="compositionally biased region" description="Low complexity" evidence="8">
    <location>
        <begin position="129"/>
        <end position="139"/>
    </location>
</feature>
<evidence type="ECO:0000256" key="5">
    <source>
        <dbReference type="ARBA" id="ARBA00023186"/>
    </source>
</evidence>
<gene>
    <name evidence="10" type="ORF">HS088_TW18G00054</name>
</gene>
<evidence type="ECO:0000313" key="11">
    <source>
        <dbReference type="Proteomes" id="UP000593562"/>
    </source>
</evidence>
<dbReference type="Proteomes" id="UP000593562">
    <property type="component" value="Unassembled WGS sequence"/>
</dbReference>
<keyword evidence="7" id="KW-0175">Coiled coil</keyword>
<feature type="region of interest" description="Disordered" evidence="8">
    <location>
        <begin position="246"/>
        <end position="265"/>
    </location>
</feature>
<dbReference type="InParanoid" id="A0A7J7CBY1"/>
<dbReference type="PANTHER" id="PTHR24078:SF529">
    <property type="entry name" value="HEAT-SHOCK PROTEIN DNAJ"/>
    <property type="match status" value="1"/>
</dbReference>
<dbReference type="FunFam" id="2.60.260.20:FF:000002">
    <property type="entry name" value="Dnaj homolog subfamily b member"/>
    <property type="match status" value="1"/>
</dbReference>
<name>A0A7J7CBY1_TRIWF</name>
<dbReference type="GO" id="GO:0005874">
    <property type="term" value="C:microtubule"/>
    <property type="evidence" value="ECO:0007669"/>
    <property type="project" value="UniProtKB-KW"/>
</dbReference>
<evidence type="ECO:0000313" key="10">
    <source>
        <dbReference type="EMBL" id="KAF5731377.1"/>
    </source>
</evidence>
<dbReference type="Pfam" id="PF00226">
    <property type="entry name" value="DnaJ"/>
    <property type="match status" value="1"/>
</dbReference>
<evidence type="ECO:0000256" key="7">
    <source>
        <dbReference type="SAM" id="Coils"/>
    </source>
</evidence>
<dbReference type="FunCoup" id="A0A7J7CBY1">
    <property type="interactions" value="599"/>
</dbReference>
<dbReference type="InterPro" id="IPR002939">
    <property type="entry name" value="DnaJ_C"/>
</dbReference>
<keyword evidence="11" id="KW-1185">Reference proteome</keyword>
<evidence type="ECO:0000256" key="4">
    <source>
        <dbReference type="ARBA" id="ARBA00022701"/>
    </source>
</evidence>
<dbReference type="CDD" id="cd06257">
    <property type="entry name" value="DnaJ"/>
    <property type="match status" value="1"/>
</dbReference>
<feature type="region of interest" description="Disordered" evidence="8">
    <location>
        <begin position="1"/>
        <end position="46"/>
    </location>
</feature>
<accession>A0A7J7CBY1</accession>
<dbReference type="GO" id="GO:0006457">
    <property type="term" value="P:protein folding"/>
    <property type="evidence" value="ECO:0007669"/>
    <property type="project" value="InterPro"/>
</dbReference>
<keyword evidence="6" id="KW-0206">Cytoskeleton</keyword>
<dbReference type="SUPFAM" id="SSF46565">
    <property type="entry name" value="Chaperone J-domain"/>
    <property type="match status" value="1"/>
</dbReference>
<dbReference type="InterPro" id="IPR027330">
    <property type="entry name" value="TPX2_central_dom"/>
</dbReference>
<feature type="compositionally biased region" description="Polar residues" evidence="8">
    <location>
        <begin position="185"/>
        <end position="223"/>
    </location>
</feature>
<evidence type="ECO:0000256" key="8">
    <source>
        <dbReference type="SAM" id="MobiDB-lite"/>
    </source>
</evidence>
<dbReference type="AlphaFoldDB" id="A0A7J7CBY1"/>
<evidence type="ECO:0000256" key="3">
    <source>
        <dbReference type="ARBA" id="ARBA00022490"/>
    </source>
</evidence>
<feature type="compositionally biased region" description="Basic and acidic residues" evidence="8">
    <location>
        <begin position="26"/>
        <end position="36"/>
    </location>
</feature>
<keyword evidence="3" id="KW-0963">Cytoplasm</keyword>
<comment type="subcellular location">
    <subcellularLocation>
        <location evidence="1">Cytoplasm</location>
        <location evidence="1">Cytoskeleton</location>
    </subcellularLocation>
</comment>
<keyword evidence="5" id="KW-0143">Chaperone</keyword>
<feature type="region of interest" description="Disordered" evidence="8">
    <location>
        <begin position="627"/>
        <end position="670"/>
    </location>
</feature>
<evidence type="ECO:0000256" key="6">
    <source>
        <dbReference type="ARBA" id="ARBA00023212"/>
    </source>
</evidence>
<evidence type="ECO:0000256" key="2">
    <source>
        <dbReference type="ARBA" id="ARBA00005885"/>
    </source>
</evidence>
<comment type="caution">
    <text evidence="10">The sequence shown here is derived from an EMBL/GenBank/DDBJ whole genome shotgun (WGS) entry which is preliminary data.</text>
</comment>
<dbReference type="GO" id="GO:0005829">
    <property type="term" value="C:cytosol"/>
    <property type="evidence" value="ECO:0007669"/>
    <property type="project" value="TreeGrafter"/>
</dbReference>
<dbReference type="PROSITE" id="PS00636">
    <property type="entry name" value="DNAJ_1"/>
    <property type="match status" value="1"/>
</dbReference>
<dbReference type="EMBL" id="JAAARO010000018">
    <property type="protein sequence ID" value="KAF5731377.1"/>
    <property type="molecule type" value="Genomic_DNA"/>
</dbReference>
<dbReference type="InterPro" id="IPR036869">
    <property type="entry name" value="J_dom_sf"/>
</dbReference>
<dbReference type="FunFam" id="1.10.287.110:FF:000020">
    <property type="entry name" value="DnaJ subfamily B member 13"/>
    <property type="match status" value="1"/>
</dbReference>
<dbReference type="GO" id="GO:0051087">
    <property type="term" value="F:protein-folding chaperone binding"/>
    <property type="evidence" value="ECO:0007669"/>
    <property type="project" value="TreeGrafter"/>
</dbReference>
<dbReference type="InterPro" id="IPR008971">
    <property type="entry name" value="HSP40/DnaJ_pept-bd"/>
</dbReference>
<dbReference type="Pfam" id="PF06886">
    <property type="entry name" value="TPX2"/>
    <property type="match status" value="1"/>
</dbReference>
<keyword evidence="4" id="KW-0493">Microtubule</keyword>
<protein>
    <recommendedName>
        <fullName evidence="9">J domain-containing protein</fullName>
    </recommendedName>
</protein>
<dbReference type="Gene3D" id="1.10.287.110">
    <property type="entry name" value="DnaJ domain"/>
    <property type="match status" value="1"/>
</dbReference>
<feature type="compositionally biased region" description="Basic residues" evidence="8">
    <location>
        <begin position="650"/>
        <end position="669"/>
    </location>
</feature>
<comment type="similarity">
    <text evidence="2">Belongs to the TPX2 family.</text>
</comment>
<dbReference type="PROSITE" id="PS50076">
    <property type="entry name" value="DNAJ_2"/>
    <property type="match status" value="1"/>
</dbReference>
<dbReference type="Pfam" id="PF12214">
    <property type="entry name" value="TPX2_importin"/>
    <property type="match status" value="2"/>
</dbReference>
<feature type="region of interest" description="Disordered" evidence="8">
    <location>
        <begin position="118"/>
        <end position="223"/>
    </location>
</feature>
<feature type="domain" description="J" evidence="9">
    <location>
        <begin position="679"/>
        <end position="745"/>
    </location>
</feature>
<dbReference type="PRINTS" id="PR00625">
    <property type="entry name" value="JDOMAIN"/>
</dbReference>
<dbReference type="SMART" id="SM00271">
    <property type="entry name" value="DnaJ"/>
    <property type="match status" value="1"/>
</dbReference>
<feature type="region of interest" description="Disordered" evidence="8">
    <location>
        <begin position="487"/>
        <end position="506"/>
    </location>
</feature>
<feature type="coiled-coil region" evidence="7">
    <location>
        <begin position="515"/>
        <end position="548"/>
    </location>
</feature>
<organism evidence="10 11">
    <name type="scientific">Tripterygium wilfordii</name>
    <name type="common">Thunder God vine</name>
    <dbReference type="NCBI Taxonomy" id="458696"/>
    <lineage>
        <taxon>Eukaryota</taxon>
        <taxon>Viridiplantae</taxon>
        <taxon>Streptophyta</taxon>
        <taxon>Embryophyta</taxon>
        <taxon>Tracheophyta</taxon>
        <taxon>Spermatophyta</taxon>
        <taxon>Magnoliopsida</taxon>
        <taxon>eudicotyledons</taxon>
        <taxon>Gunneridae</taxon>
        <taxon>Pentapetalae</taxon>
        <taxon>rosids</taxon>
        <taxon>fabids</taxon>
        <taxon>Celastrales</taxon>
        <taxon>Celastraceae</taxon>
        <taxon>Tripterygium</taxon>
    </lineage>
</organism>
<evidence type="ECO:0000259" key="9">
    <source>
        <dbReference type="PROSITE" id="PS50076"/>
    </source>
</evidence>
<feature type="region of interest" description="Disordered" evidence="8">
    <location>
        <begin position="746"/>
        <end position="771"/>
    </location>
</feature>
<dbReference type="FunFam" id="2.60.260.20:FF:000006">
    <property type="entry name" value="DnaJ subfamily B member 13"/>
    <property type="match status" value="1"/>
</dbReference>
<dbReference type="GO" id="GO:0051082">
    <property type="term" value="F:unfolded protein binding"/>
    <property type="evidence" value="ECO:0007669"/>
    <property type="project" value="InterPro"/>
</dbReference>
<feature type="compositionally biased region" description="Polar residues" evidence="8">
    <location>
        <begin position="159"/>
        <end position="171"/>
    </location>
</feature>
<dbReference type="InterPro" id="IPR027329">
    <property type="entry name" value="TPX2_C"/>
</dbReference>
<dbReference type="SUPFAM" id="SSF49493">
    <property type="entry name" value="HSP40/DnaJ peptide-binding domain"/>
    <property type="match status" value="2"/>
</dbReference>
<dbReference type="InterPro" id="IPR018253">
    <property type="entry name" value="DnaJ_domain_CS"/>
</dbReference>
<dbReference type="CDD" id="cd10747">
    <property type="entry name" value="DnaJ_C"/>
    <property type="match status" value="1"/>
</dbReference>
<dbReference type="InterPro" id="IPR051339">
    <property type="entry name" value="DnaJ_subfamily_B"/>
</dbReference>
<dbReference type="InterPro" id="IPR001623">
    <property type="entry name" value="DnaJ_domain"/>
</dbReference>
<reference evidence="10 11" key="1">
    <citation type="journal article" date="2020" name="Nat. Commun.">
        <title>Genome of Tripterygium wilfordii and identification of cytochrome P450 involved in triptolide biosynthesis.</title>
        <authorList>
            <person name="Tu L."/>
            <person name="Su P."/>
            <person name="Zhang Z."/>
            <person name="Gao L."/>
            <person name="Wang J."/>
            <person name="Hu T."/>
            <person name="Zhou J."/>
            <person name="Zhang Y."/>
            <person name="Zhao Y."/>
            <person name="Liu Y."/>
            <person name="Song Y."/>
            <person name="Tong Y."/>
            <person name="Lu Y."/>
            <person name="Yang J."/>
            <person name="Xu C."/>
            <person name="Jia M."/>
            <person name="Peters R.J."/>
            <person name="Huang L."/>
            <person name="Gao W."/>
        </authorList>
    </citation>
    <scope>NUCLEOTIDE SEQUENCE [LARGE SCALE GENOMIC DNA]</scope>
    <source>
        <strain evidence="11">cv. XIE 37</strain>
        <tissue evidence="10">Leaf</tissue>
    </source>
</reference>
<dbReference type="PANTHER" id="PTHR24078">
    <property type="entry name" value="DNAJ HOMOLOG SUBFAMILY C MEMBER"/>
    <property type="match status" value="1"/>
</dbReference>
<feature type="region of interest" description="Disordered" evidence="8">
    <location>
        <begin position="61"/>
        <end position="103"/>
    </location>
</feature>
<evidence type="ECO:0000256" key="1">
    <source>
        <dbReference type="ARBA" id="ARBA00004245"/>
    </source>
</evidence>
<proteinExistence type="inferred from homology"/>
<feature type="compositionally biased region" description="Polar residues" evidence="8">
    <location>
        <begin position="1"/>
        <end position="10"/>
    </location>
</feature>
<dbReference type="Pfam" id="PF01556">
    <property type="entry name" value="DnaJ_C"/>
    <property type="match status" value="1"/>
</dbReference>
<dbReference type="Gene3D" id="2.60.260.20">
    <property type="entry name" value="Urease metallochaperone UreE, N-terminal domain"/>
    <property type="match status" value="2"/>
</dbReference>
<sequence length="1020" mass="113690">MQKGTESSYAAVTDYPLEIKLQSNDKTTESKGEKVIQSEPEEENEKNLVEISAVKEAACGGAFGGQCKGEDPESGSGSKDKTTESKGGQVIQSEPKVENEKNLVIEISSVKEATCGGECKGDAACHPESGSGSIGRSSSTNEKINSVGRVGAEACTPRPTMTSRNGELQVTDSKKHQTARKIASLVQNPSAFKPKTQLQSKVKSAKPSSVTRGTNVKKSTGTPSLLAQDNQAIKRQKLEGGRSRQILTVKPPPNLPHKSKAGLTSSSSGLCYAVGNKINKEDRKILEEPTLPVLPRSTPQPPQFQEFHFMRMARAKDNEETASVASSILSRQTTTNQWKHHLTYPKTPVLQTSLRARTPKVKSSFELEQEELEKVPKFKARPLNKKIFESKGELGIFCNAKKHVTKPQEFHFATNERIPPATAVIDLFDKLSLNSEPCHDKPLPRNTTPNPFHLHTEERGVQKERKYVTEIMQKQLEDERARIPRAKPYPYTTDYPVIPPKPEPKQCTKPEPFQLESLVRHEEEMQKEAEERRRKEEEEAKLRIFKAQPVLKEDPIPLPEKVRKPLTQVHKINLHVDHRAVDRAEFDHKIKEKEMIYKRYREESEAAKMIEEEKAWKQLRRTMVPHARPMPSFDNPFCPQKACKEPTKPKSPKLRVTKRKERRRVKKRKREEVGDMGVDYYKILGVDRNAKDDDLKKAYRKLAMKWHPDKNPNNKKEAEAKFKQISEAYDVLSDPQKRAVYDQYGEEGLKGGVPPPDASGPGGGASYFSTGDGPTSFRFSTRNPDDIFAEFFGVSGPFGGMGGMGGGGGMRGTRFSSGIFGDDIFESFGGGGAGGGGASRKVPPIENRLPCTLEELYKGTTKRMKISREILDASGKTMPVEEILTIEVKPGWKKGTKITFPEKGNEQPNVTPADLVFIIDEKPHSTFTRDGNDLVVTLKISLGEALSGYTVHLTTLDGRNLTIPINNVIHPNYEEVVPREGMPIQKDPTRKGNLRIKFNIKFPSRLSADQKAGIKKLLGP</sequence>